<dbReference type="GO" id="GO:0005829">
    <property type="term" value="C:cytosol"/>
    <property type="evidence" value="ECO:0007669"/>
    <property type="project" value="TreeGrafter"/>
</dbReference>
<comment type="caution">
    <text evidence="1">The sequence shown here is derived from an EMBL/GenBank/DDBJ whole genome shotgun (WGS) entry which is preliminary data.</text>
</comment>
<dbReference type="Pfam" id="PF00271">
    <property type="entry name" value="Helicase_C"/>
    <property type="match status" value="1"/>
</dbReference>
<evidence type="ECO:0000313" key="1">
    <source>
        <dbReference type="EMBL" id="NFV27921.1"/>
    </source>
</evidence>
<dbReference type="PANTHER" id="PTHR47396">
    <property type="entry name" value="TYPE I RESTRICTION ENZYME ECOKI R PROTEIN"/>
    <property type="match status" value="1"/>
</dbReference>
<dbReference type="SUPFAM" id="SSF52540">
    <property type="entry name" value="P-loop containing nucleoside triphosphate hydrolases"/>
    <property type="match status" value="1"/>
</dbReference>
<dbReference type="SUPFAM" id="SSF56024">
    <property type="entry name" value="Phospholipase D/nuclease"/>
    <property type="match status" value="1"/>
</dbReference>
<dbReference type="InterPro" id="IPR014001">
    <property type="entry name" value="Helicase_ATP-bd"/>
</dbReference>
<reference evidence="1 2" key="1">
    <citation type="submission" date="2019-04" db="EMBL/GenBank/DDBJ databases">
        <title>Genome sequencing of Clostridium botulinum Groups I-IV and Clostridium butyricum.</title>
        <authorList>
            <person name="Brunt J."/>
            <person name="Van Vliet A.H.M."/>
            <person name="Stringer S.C."/>
            <person name="Carter A.T."/>
            <person name="Peck M.W."/>
        </authorList>
    </citation>
    <scope>NUCLEOTIDE SEQUENCE [LARGE SCALE GENOMIC DNA]</scope>
    <source>
        <strain evidence="1 2">BL81</strain>
    </source>
</reference>
<dbReference type="CDD" id="cd09204">
    <property type="entry name" value="PLDc_N_DEXD_b2"/>
    <property type="match status" value="1"/>
</dbReference>
<gene>
    <name evidence="1" type="ORF">FDG31_17630</name>
</gene>
<dbReference type="Pfam" id="PF04851">
    <property type="entry name" value="ResIII"/>
    <property type="match status" value="1"/>
</dbReference>
<dbReference type="RefSeq" id="WP_003374700.1">
    <property type="nucleotide sequence ID" value="NZ_JACBBA010000004.1"/>
</dbReference>
<dbReference type="Pfam" id="PF13091">
    <property type="entry name" value="PLDc_2"/>
    <property type="match status" value="1"/>
</dbReference>
<name>A0A6B4JPG9_CLOBO</name>
<dbReference type="Pfam" id="PF11907">
    <property type="entry name" value="DUF3427"/>
    <property type="match status" value="1"/>
</dbReference>
<accession>A0A6B4JPG9</accession>
<dbReference type="InterPro" id="IPR001650">
    <property type="entry name" value="Helicase_C-like"/>
</dbReference>
<dbReference type="PANTHER" id="PTHR47396:SF1">
    <property type="entry name" value="ATP-DEPENDENT HELICASE IRC3-RELATED"/>
    <property type="match status" value="1"/>
</dbReference>
<dbReference type="SMART" id="SM00487">
    <property type="entry name" value="DEXDc"/>
    <property type="match status" value="1"/>
</dbReference>
<dbReference type="InterPro" id="IPR058403">
    <property type="entry name" value="DUF8090"/>
</dbReference>
<dbReference type="InterPro" id="IPR025202">
    <property type="entry name" value="PLD-like_dom"/>
</dbReference>
<organism evidence="1 2">
    <name type="scientific">Clostridium botulinum</name>
    <dbReference type="NCBI Taxonomy" id="1491"/>
    <lineage>
        <taxon>Bacteria</taxon>
        <taxon>Bacillati</taxon>
        <taxon>Bacillota</taxon>
        <taxon>Clostridia</taxon>
        <taxon>Eubacteriales</taxon>
        <taxon>Clostridiaceae</taxon>
        <taxon>Clostridium</taxon>
    </lineage>
</organism>
<dbReference type="InterPro" id="IPR021835">
    <property type="entry name" value="DUF3427"/>
</dbReference>
<protein>
    <submittedName>
        <fullName evidence="1">DUF3427 domain-containing protein</fullName>
    </submittedName>
</protein>
<dbReference type="EMBL" id="SXFB01000025">
    <property type="protein sequence ID" value="NFV27921.1"/>
    <property type="molecule type" value="Genomic_DNA"/>
</dbReference>
<dbReference type="Gene3D" id="3.30.870.10">
    <property type="entry name" value="Endonuclease Chain A"/>
    <property type="match status" value="1"/>
</dbReference>
<dbReference type="InterPro" id="IPR050742">
    <property type="entry name" value="Helicase_Restrict-Modif_Enz"/>
</dbReference>
<dbReference type="GO" id="GO:0003677">
    <property type="term" value="F:DNA binding"/>
    <property type="evidence" value="ECO:0007669"/>
    <property type="project" value="InterPro"/>
</dbReference>
<dbReference type="CDD" id="cd18032">
    <property type="entry name" value="DEXHc_RE_I_III_res"/>
    <property type="match status" value="1"/>
</dbReference>
<dbReference type="PROSITE" id="PS51192">
    <property type="entry name" value="HELICASE_ATP_BIND_1"/>
    <property type="match status" value="1"/>
</dbReference>
<dbReference type="Proteomes" id="UP000486903">
    <property type="component" value="Unassembled WGS sequence"/>
</dbReference>
<sequence length="989" mass="114260">MSTLINKEIDQSLNNIEFKPIDSHNTNIIEDEILNASKTGLINSMINSNLALIPKLIVNDYSKGNKVLNELISELNKCKEFFISVAFITSSGIIPLLETLKNLNKKGIKGKILTTDYLNFSEPKALKKLLEFPNIEIKLYSKENFHTKGYIFKYSDHYKLIVGSSNLTQSALTKNKEWNLKISSLEEGSLTEGVISEFNDLWNEADELTLEWIDTYEDIYKKQIEYTRKSTVPSLAQYKLKPNKMQVAAIQSLNRLRENGENKGLLISATGTGKTYLSAFELRNYNPQKVLFIVHREQIAKQALNSFKNVFGDIRSMGILSGTSKDLDKDFIFCTVQTLSKDAVLYNFSKDEFDYIVIDEVHKAGANSYQKIIDYFMPKFLLGMTATPERSDDFDIFKMFNHNIAYEIRLKQALEEDLLCPFHYFGVSDITIDGAALNEQSDFRYLVAQERVKHIIDKINFYGYCGERVKGLIFCSNKKEAIELSNIFNARGYRTVALTGENSQSEREEAIERLEQDELHNCLDYIFTVDIFNEGVDIPTVNQVVMLRPTQSSIVFVQQLGRGLRKSKFKEYVVIIDFVGNYNNNFLIPIALSGDRTFNKDTLRKYVMEGTRLIPGCSTINFDEVSKKKIFESIDVANFNDIKLIKESYNKLKQKIGKIPTLSDFDTYNSIDPLRIFNSKSLGSYYKFLKKYEKEYKIELNNSQELFIEFLSKKLASGKRPHELLLIESAINNETDLVSKLKSKLKETYNFDFTCTTETNVINVLTNEFPTGTGKKTYAECIFVEKQGSDYIISKIFKEHLENKYFKNMVLELIKFGMDRYNKDYSNKYMNTCFQLYQKYTYEDVCRLLEWEKGEVALNIGGYKYDKTTKTYPVFINYDKSEDITDTINYEDRFLCESQLIAISKSGRTISSEDIVQAYNAEKDGVEMSLFVRKNKDDKISKEFYFLGKIKTIDTPHEFTMKNTTKTAVEIKYQLITPVREDIYEYITS</sequence>
<dbReference type="InterPro" id="IPR027417">
    <property type="entry name" value="P-loop_NTPase"/>
</dbReference>
<proteinExistence type="predicted"/>
<dbReference type="PROSITE" id="PS51194">
    <property type="entry name" value="HELICASE_CTER"/>
    <property type="match status" value="1"/>
</dbReference>
<dbReference type="GO" id="GO:0005524">
    <property type="term" value="F:ATP binding"/>
    <property type="evidence" value="ECO:0007669"/>
    <property type="project" value="InterPro"/>
</dbReference>
<dbReference type="InterPro" id="IPR006935">
    <property type="entry name" value="Helicase/UvrB_N"/>
</dbReference>
<dbReference type="Gene3D" id="3.40.50.300">
    <property type="entry name" value="P-loop containing nucleotide triphosphate hydrolases"/>
    <property type="match status" value="2"/>
</dbReference>
<dbReference type="Pfam" id="PF26350">
    <property type="entry name" value="DUF8090"/>
    <property type="match status" value="1"/>
</dbReference>
<dbReference type="SMART" id="SM00490">
    <property type="entry name" value="HELICc"/>
    <property type="match status" value="1"/>
</dbReference>
<dbReference type="AlphaFoldDB" id="A0A6B4JPG9"/>
<evidence type="ECO:0000313" key="2">
    <source>
        <dbReference type="Proteomes" id="UP000486903"/>
    </source>
</evidence>
<dbReference type="CDD" id="cd18799">
    <property type="entry name" value="SF2_C_EcoAI-like"/>
    <property type="match status" value="1"/>
</dbReference>
<dbReference type="GO" id="GO:0016787">
    <property type="term" value="F:hydrolase activity"/>
    <property type="evidence" value="ECO:0007669"/>
    <property type="project" value="InterPro"/>
</dbReference>